<name>A0A8H5CS06_9AGAR</name>
<organism evidence="3 4">
    <name type="scientific">Collybiopsis confluens</name>
    <dbReference type="NCBI Taxonomy" id="2823264"/>
    <lineage>
        <taxon>Eukaryota</taxon>
        <taxon>Fungi</taxon>
        <taxon>Dikarya</taxon>
        <taxon>Basidiomycota</taxon>
        <taxon>Agaricomycotina</taxon>
        <taxon>Agaricomycetes</taxon>
        <taxon>Agaricomycetidae</taxon>
        <taxon>Agaricales</taxon>
        <taxon>Marasmiineae</taxon>
        <taxon>Omphalotaceae</taxon>
        <taxon>Collybiopsis</taxon>
    </lineage>
</organism>
<dbReference type="InterPro" id="IPR006683">
    <property type="entry name" value="Thioestr_dom"/>
</dbReference>
<dbReference type="Gene3D" id="3.10.129.10">
    <property type="entry name" value="Hotdog Thioesterase"/>
    <property type="match status" value="1"/>
</dbReference>
<gene>
    <name evidence="3" type="ORF">D9757_014363</name>
</gene>
<dbReference type="EMBL" id="JAACJN010000363">
    <property type="protein sequence ID" value="KAF5345983.1"/>
    <property type="molecule type" value="Genomic_DNA"/>
</dbReference>
<dbReference type="SUPFAM" id="SSF54637">
    <property type="entry name" value="Thioesterase/thiol ester dehydrase-isomerase"/>
    <property type="match status" value="1"/>
</dbReference>
<evidence type="ECO:0000313" key="4">
    <source>
        <dbReference type="Proteomes" id="UP000518752"/>
    </source>
</evidence>
<dbReference type="OrthoDB" id="2420454at2759"/>
<dbReference type="Proteomes" id="UP000518752">
    <property type="component" value="Unassembled WGS sequence"/>
</dbReference>
<dbReference type="InterPro" id="IPR029069">
    <property type="entry name" value="HotDog_dom_sf"/>
</dbReference>
<comment type="caution">
    <text evidence="3">The sequence shown here is derived from an EMBL/GenBank/DDBJ whole genome shotgun (WGS) entry which is preliminary data.</text>
</comment>
<evidence type="ECO:0000259" key="2">
    <source>
        <dbReference type="Pfam" id="PF03061"/>
    </source>
</evidence>
<accession>A0A8H5CS06</accession>
<feature type="region of interest" description="Disordered" evidence="1">
    <location>
        <begin position="88"/>
        <end position="112"/>
    </location>
</feature>
<sequence>MIDSIVNTYLIEACRQDPQHSPLIGLVISSWCQFFAPLSFPEILDLCLRVTKLGNSSVTYQVGVFKQGSDELAAVGGYTHVFVDRESRKSTPMNRETRDGLGTLLVSDESKL</sequence>
<keyword evidence="4" id="KW-1185">Reference proteome</keyword>
<feature type="compositionally biased region" description="Basic and acidic residues" evidence="1">
    <location>
        <begin position="88"/>
        <end position="99"/>
    </location>
</feature>
<proteinExistence type="predicted"/>
<dbReference type="AlphaFoldDB" id="A0A8H5CS06"/>
<evidence type="ECO:0000256" key="1">
    <source>
        <dbReference type="SAM" id="MobiDB-lite"/>
    </source>
</evidence>
<evidence type="ECO:0000313" key="3">
    <source>
        <dbReference type="EMBL" id="KAF5345983.1"/>
    </source>
</evidence>
<reference evidence="3 4" key="1">
    <citation type="journal article" date="2020" name="ISME J.">
        <title>Uncovering the hidden diversity of litter-decomposition mechanisms in mushroom-forming fungi.</title>
        <authorList>
            <person name="Floudas D."/>
            <person name="Bentzer J."/>
            <person name="Ahren D."/>
            <person name="Johansson T."/>
            <person name="Persson P."/>
            <person name="Tunlid A."/>
        </authorList>
    </citation>
    <scope>NUCLEOTIDE SEQUENCE [LARGE SCALE GENOMIC DNA]</scope>
    <source>
        <strain evidence="3 4">CBS 406.79</strain>
    </source>
</reference>
<feature type="domain" description="Thioesterase" evidence="2">
    <location>
        <begin position="3"/>
        <end position="71"/>
    </location>
</feature>
<protein>
    <recommendedName>
        <fullName evidence="2">Thioesterase domain-containing protein</fullName>
    </recommendedName>
</protein>
<dbReference type="Pfam" id="PF03061">
    <property type="entry name" value="4HBT"/>
    <property type="match status" value="1"/>
</dbReference>